<gene>
    <name evidence="2" type="ORF">HHL28_09885</name>
</gene>
<organism evidence="2 3">
    <name type="scientific">Aerophototrophica crusticola</name>
    <dbReference type="NCBI Taxonomy" id="1709002"/>
    <lineage>
        <taxon>Bacteria</taxon>
        <taxon>Pseudomonadati</taxon>
        <taxon>Pseudomonadota</taxon>
        <taxon>Alphaproteobacteria</taxon>
        <taxon>Rhodospirillales</taxon>
        <taxon>Rhodospirillaceae</taxon>
        <taxon>Aerophototrophica</taxon>
    </lineage>
</organism>
<evidence type="ECO:0000313" key="3">
    <source>
        <dbReference type="Proteomes" id="UP000501891"/>
    </source>
</evidence>
<reference evidence="2" key="1">
    <citation type="submission" date="2020-04" db="EMBL/GenBank/DDBJ databases">
        <title>A desert anoxygenic phototrophic bacterium fixes CO2 using RubisCO under aerobic conditions.</title>
        <authorList>
            <person name="Tang K."/>
        </authorList>
    </citation>
    <scope>NUCLEOTIDE SEQUENCE [LARGE SCALE GENOMIC DNA]</scope>
    <source>
        <strain evidence="2">MIMtkB3</strain>
    </source>
</reference>
<evidence type="ECO:0000313" key="2">
    <source>
        <dbReference type="EMBL" id="QJE73364.1"/>
    </source>
</evidence>
<dbReference type="AlphaFoldDB" id="A0A858R7L4"/>
<dbReference type="Proteomes" id="UP000501891">
    <property type="component" value="Chromosome"/>
</dbReference>
<proteinExistence type="predicted"/>
<dbReference type="EMBL" id="CP051775">
    <property type="protein sequence ID" value="QJE73364.1"/>
    <property type="molecule type" value="Genomic_DNA"/>
</dbReference>
<keyword evidence="1" id="KW-0175">Coiled coil</keyword>
<protein>
    <submittedName>
        <fullName evidence="2">Uncharacterized protein</fullName>
    </submittedName>
</protein>
<keyword evidence="3" id="KW-1185">Reference proteome</keyword>
<accession>A0A858R7L4</accession>
<evidence type="ECO:0000256" key="1">
    <source>
        <dbReference type="SAM" id="Coils"/>
    </source>
</evidence>
<feature type="coiled-coil region" evidence="1">
    <location>
        <begin position="21"/>
        <end position="83"/>
    </location>
</feature>
<name>A0A858R7L4_9PROT</name>
<dbReference type="KEGG" id="acru:HHL28_09885"/>
<sequence>MFSAPILVALMIAGAALAFALERAVRKVREAQARYKAMMAKRIAQVERLRKAGRESLGLKRELRQAKLAVRDVTLECDRLEAEIREMGRPENRLFVLDERRMVGDTDWIALVAAPLAPAGIPDPRSGPTWQGERKFRIWASSEEAVRAKVARKYPPSEGYTVTSVLPRLKPIAAMPAA</sequence>